<reference evidence="1 2" key="1">
    <citation type="submission" date="2020-08" db="EMBL/GenBank/DDBJ databases">
        <title>Genomic Encyclopedia of Type Strains, Phase III (KMG-III): the genomes of soil and plant-associated and newly described type strains.</title>
        <authorList>
            <person name="Whitman W."/>
        </authorList>
    </citation>
    <scope>NUCLEOTIDE SEQUENCE [LARGE SCALE GENOMIC DNA]</scope>
    <source>
        <strain evidence="1 2">CECT 8803</strain>
    </source>
</reference>
<dbReference type="EMBL" id="JACHXA010000001">
    <property type="protein sequence ID" value="MBB3063941.1"/>
    <property type="molecule type" value="Genomic_DNA"/>
</dbReference>
<accession>A0A839SM91</accession>
<evidence type="ECO:0000313" key="1">
    <source>
        <dbReference type="EMBL" id="MBB3063941.1"/>
    </source>
</evidence>
<organism evidence="1 2">
    <name type="scientific">Limibacillus halophilus</name>
    <dbReference type="NCBI Taxonomy" id="1579333"/>
    <lineage>
        <taxon>Bacteria</taxon>
        <taxon>Pseudomonadati</taxon>
        <taxon>Pseudomonadota</taxon>
        <taxon>Alphaproteobacteria</taxon>
        <taxon>Rhodospirillales</taxon>
        <taxon>Rhodovibrionaceae</taxon>
        <taxon>Limibacillus</taxon>
    </lineage>
</organism>
<gene>
    <name evidence="1" type="ORF">FHR98_000206</name>
</gene>
<protein>
    <submittedName>
        <fullName evidence="1">Uncharacterized protein</fullName>
    </submittedName>
</protein>
<keyword evidence="2" id="KW-1185">Reference proteome</keyword>
<name>A0A839SM91_9PROT</name>
<dbReference type="RefSeq" id="WP_183414750.1">
    <property type="nucleotide sequence ID" value="NZ_JACHXA010000001.1"/>
</dbReference>
<comment type="caution">
    <text evidence="1">The sequence shown here is derived from an EMBL/GenBank/DDBJ whole genome shotgun (WGS) entry which is preliminary data.</text>
</comment>
<dbReference type="AlphaFoldDB" id="A0A839SM91"/>
<sequence length="100" mass="11517">MDRDFALYRDSDGRTGILRLQPEGEGWRVIGIEEGLVRSPLAKHISHADLSTRLLTREEASLAFREWQAALRLSQSYVVRPFSPIKAWQARWGWRSEAHG</sequence>
<dbReference type="Proteomes" id="UP000581135">
    <property type="component" value="Unassembled WGS sequence"/>
</dbReference>
<proteinExistence type="predicted"/>
<evidence type="ECO:0000313" key="2">
    <source>
        <dbReference type="Proteomes" id="UP000581135"/>
    </source>
</evidence>